<dbReference type="EMBL" id="FLQU01001352">
    <property type="protein sequence ID" value="SBS92689.1"/>
    <property type="molecule type" value="Genomic_DNA"/>
</dbReference>
<dbReference type="AlphaFoldDB" id="A0A1A8WIB8"/>
<proteinExistence type="predicted"/>
<name>A0A1A8WIB8_PLAOA</name>
<organism evidence="1 2">
    <name type="scientific">Plasmodium ovale curtisi</name>
    <dbReference type="NCBI Taxonomy" id="864141"/>
    <lineage>
        <taxon>Eukaryota</taxon>
        <taxon>Sar</taxon>
        <taxon>Alveolata</taxon>
        <taxon>Apicomplexa</taxon>
        <taxon>Aconoidasida</taxon>
        <taxon>Haemosporida</taxon>
        <taxon>Plasmodiidae</taxon>
        <taxon>Plasmodium</taxon>
        <taxon>Plasmodium (Plasmodium)</taxon>
    </lineage>
</organism>
<sequence length="314" mass="37102">MESTDIRDMESTLKVLPSYKKYEKFSKLVNENICQKNFTELLKLQFKSSNITKFCHNISGIIQHMSENKKGNYISENCTYVNFYIYDRIKAKFHPDSALIDNILRNIYFEWYLVNNNLLEEKCSFKYHYKNNEIDLWNDMKIIYDYKNNYNYIKDNTEDYETCKKYEKYLNIVKKIYEKKNSECCNRDNGQCKIYSFECNKIEHPDKLLQEINCPGLAKDNSRETEADVNKDSSDNGSLKTSMVAISPFIGILFSFFFSYKFSPLGSWLRSKIQGVNIKGIPYNEDTEESLVYASEYADINPNNIPYNISYKNI</sequence>
<dbReference type="InterPro" id="IPR008780">
    <property type="entry name" value="Plasmodium_Vir"/>
</dbReference>
<dbReference type="Pfam" id="PF05795">
    <property type="entry name" value="Plasmodium_Vir"/>
    <property type="match status" value="1"/>
</dbReference>
<evidence type="ECO:0000313" key="2">
    <source>
        <dbReference type="Proteomes" id="UP000078560"/>
    </source>
</evidence>
<evidence type="ECO:0000313" key="1">
    <source>
        <dbReference type="EMBL" id="SBS92689.1"/>
    </source>
</evidence>
<dbReference type="Proteomes" id="UP000078560">
    <property type="component" value="Unassembled WGS sequence"/>
</dbReference>
<reference evidence="2" key="1">
    <citation type="submission" date="2016-05" db="EMBL/GenBank/DDBJ databases">
        <authorList>
            <person name="Naeem Raeece"/>
        </authorList>
    </citation>
    <scope>NUCLEOTIDE SEQUENCE [LARGE SCALE GENOMIC DNA]</scope>
</reference>
<gene>
    <name evidence="1" type="ORF">POVCU2_0075750</name>
</gene>
<accession>A0A1A8WIB8</accession>
<protein>
    <submittedName>
        <fullName evidence="1">PIR Superfamily Protein</fullName>
    </submittedName>
</protein>